<evidence type="ECO:0000313" key="1">
    <source>
        <dbReference type="EMBL" id="CAK0790288.1"/>
    </source>
</evidence>
<dbReference type="Proteomes" id="UP001189429">
    <property type="component" value="Unassembled WGS sequence"/>
</dbReference>
<accession>A0ABN9PGG2</accession>
<keyword evidence="2" id="KW-1185">Reference proteome</keyword>
<name>A0ABN9PGG2_9DINO</name>
<reference evidence="1" key="1">
    <citation type="submission" date="2023-10" db="EMBL/GenBank/DDBJ databases">
        <authorList>
            <person name="Chen Y."/>
            <person name="Shah S."/>
            <person name="Dougan E. K."/>
            <person name="Thang M."/>
            <person name="Chan C."/>
        </authorList>
    </citation>
    <scope>NUCLEOTIDE SEQUENCE [LARGE SCALE GENOMIC DNA]</scope>
</reference>
<dbReference type="EMBL" id="CAUYUJ010000392">
    <property type="protein sequence ID" value="CAK0790288.1"/>
    <property type="molecule type" value="Genomic_DNA"/>
</dbReference>
<comment type="caution">
    <text evidence="1">The sequence shown here is derived from an EMBL/GenBank/DDBJ whole genome shotgun (WGS) entry which is preliminary data.</text>
</comment>
<protein>
    <recommendedName>
        <fullName evidence="3">5'-nucleotidase</fullName>
    </recommendedName>
</protein>
<evidence type="ECO:0008006" key="3">
    <source>
        <dbReference type="Google" id="ProtNLM"/>
    </source>
</evidence>
<organism evidence="1 2">
    <name type="scientific">Prorocentrum cordatum</name>
    <dbReference type="NCBI Taxonomy" id="2364126"/>
    <lineage>
        <taxon>Eukaryota</taxon>
        <taxon>Sar</taxon>
        <taxon>Alveolata</taxon>
        <taxon>Dinophyceae</taxon>
        <taxon>Prorocentrales</taxon>
        <taxon>Prorocentraceae</taxon>
        <taxon>Prorocentrum</taxon>
    </lineage>
</organism>
<sequence>MAVQEAHHTRIISKLVFQRVAVLCSTMSRDSSLANAAMATALPLSDEAVRPARGIILASGRAFKATVNTDKVDLRYYNIHNRDISRRQGAHILRSLRPGTEWAQQDSRSCLLIVSGDMNFASCSKLDLLQQQRKSSLGKRNNSCCYASKWKEVLDSLVDLSTDNLAHL</sequence>
<proteinExistence type="predicted"/>
<gene>
    <name evidence="1" type="ORF">PCOR1329_LOCUS1607</name>
</gene>
<evidence type="ECO:0000313" key="2">
    <source>
        <dbReference type="Proteomes" id="UP001189429"/>
    </source>
</evidence>